<gene>
    <name evidence="2" type="ORF">ACHAWO_011890</name>
</gene>
<dbReference type="PANTHER" id="PTHR35791">
    <property type="entry name" value="UPF0754 MEMBRANE PROTEIN YHEB"/>
    <property type="match status" value="1"/>
</dbReference>
<sequence>MLLNHVYCQKIANASSLSRNVGQELRPHFSCRRSTFTSSSNTKQSTFRFIWDELRQRPLQYFTIPSVAAFVGLTTNWMGVYMLFYPIDYIGTEWYRTSPYTPYGAIGWQGVVPCKCEKMAARLVDIVTKRLLTIEEAFGRLDPNQLAQLLLPIIEAELLQELPRHTGELMIKLIRPVLPYILGKVLANLQKEIDGILDLESVVLEAFVRDKEVLVELFQKVGRVELDFLVESGLGLGFILGLFQMVAWVIKPRPWTLPVAGALVGYITNWIAIKLLFDPAEPVNVGPIVVQGLFESRQKEVSEEFGVFMEGRVLHSGILLEYLAKGGQDGELYSFLRRQLPYPVPEFMINAAIRAVAKAAQNQNDYPELHKYMTNGLDVGDTLTHRLQQLPPKDFEDLLHPVFQEDEIILIAVGGVLGAIAGQMQTFLGWGGPGATIKAAATVFVVSATSWGYFFFKEVVETEKEEIFIEAQEFVIKPVAIRRRNTLVRVTPEVIPEWMDFGDKYQ</sequence>
<keyword evidence="1" id="KW-0472">Membrane</keyword>
<keyword evidence="1" id="KW-0812">Transmembrane</keyword>
<keyword evidence="1" id="KW-1133">Transmembrane helix</keyword>
<feature type="transmembrane region" description="Helical" evidence="1">
    <location>
        <begin position="256"/>
        <end position="277"/>
    </location>
</feature>
<feature type="transmembrane region" description="Helical" evidence="1">
    <location>
        <begin position="408"/>
        <end position="430"/>
    </location>
</feature>
<dbReference type="AlphaFoldDB" id="A0ABD3P5Q7"/>
<name>A0ABD3P5Q7_9STRA</name>
<keyword evidence="3" id="KW-1185">Reference proteome</keyword>
<evidence type="ECO:0000313" key="2">
    <source>
        <dbReference type="EMBL" id="KAL3783545.1"/>
    </source>
</evidence>
<protein>
    <submittedName>
        <fullName evidence="2">Uncharacterized protein</fullName>
    </submittedName>
</protein>
<dbReference type="PANTHER" id="PTHR35791:SF1">
    <property type="entry name" value="UPF0754 MEMBRANE PROTEIN YHEB"/>
    <property type="match status" value="1"/>
</dbReference>
<feature type="transmembrane region" description="Helical" evidence="1">
    <location>
        <begin position="228"/>
        <end position="250"/>
    </location>
</feature>
<dbReference type="Proteomes" id="UP001530400">
    <property type="component" value="Unassembled WGS sequence"/>
</dbReference>
<evidence type="ECO:0000313" key="3">
    <source>
        <dbReference type="Proteomes" id="UP001530400"/>
    </source>
</evidence>
<dbReference type="EMBL" id="JALLPJ020000761">
    <property type="protein sequence ID" value="KAL3783545.1"/>
    <property type="molecule type" value="Genomic_DNA"/>
</dbReference>
<proteinExistence type="predicted"/>
<accession>A0ABD3P5Q7</accession>
<feature type="transmembrane region" description="Helical" evidence="1">
    <location>
        <begin position="436"/>
        <end position="456"/>
    </location>
</feature>
<evidence type="ECO:0000256" key="1">
    <source>
        <dbReference type="SAM" id="Phobius"/>
    </source>
</evidence>
<organism evidence="2 3">
    <name type="scientific">Cyclotella atomus</name>
    <dbReference type="NCBI Taxonomy" id="382360"/>
    <lineage>
        <taxon>Eukaryota</taxon>
        <taxon>Sar</taxon>
        <taxon>Stramenopiles</taxon>
        <taxon>Ochrophyta</taxon>
        <taxon>Bacillariophyta</taxon>
        <taxon>Coscinodiscophyceae</taxon>
        <taxon>Thalassiosirophycidae</taxon>
        <taxon>Stephanodiscales</taxon>
        <taxon>Stephanodiscaceae</taxon>
        <taxon>Cyclotella</taxon>
    </lineage>
</organism>
<reference evidence="2 3" key="1">
    <citation type="submission" date="2024-10" db="EMBL/GenBank/DDBJ databases">
        <title>Updated reference genomes for cyclostephanoid diatoms.</title>
        <authorList>
            <person name="Roberts W.R."/>
            <person name="Alverson A.J."/>
        </authorList>
    </citation>
    <scope>NUCLEOTIDE SEQUENCE [LARGE SCALE GENOMIC DNA]</scope>
    <source>
        <strain evidence="2 3">AJA010-31</strain>
    </source>
</reference>
<feature type="transmembrane region" description="Helical" evidence="1">
    <location>
        <begin position="61"/>
        <end position="84"/>
    </location>
</feature>
<comment type="caution">
    <text evidence="2">The sequence shown here is derived from an EMBL/GenBank/DDBJ whole genome shotgun (WGS) entry which is preliminary data.</text>
</comment>